<dbReference type="EMBL" id="CM000128">
    <property type="protein sequence ID" value="EAY90233.1"/>
    <property type="molecule type" value="Genomic_DNA"/>
</dbReference>
<evidence type="ECO:0000313" key="2">
    <source>
        <dbReference type="EMBL" id="EAY90233.1"/>
    </source>
</evidence>
<sequence length="132" mass="14457">MSWHRATTTVIPAVQQRIAAAMRMPQPHRKGHRHVAYAMQRCNLELTLHPAATVSHIAIAAVVMNPTSVTGNLAAAFLATTLAVNLSVGEADRRRRMSRREEGAHQRALSVALTCSACRRRCHCSTASPLLR</sequence>
<gene>
    <name evidence="2" type="ORF">OsI_11802</name>
</gene>
<organism evidence="2 3">
    <name type="scientific">Oryza sativa subsp. indica</name>
    <name type="common">Rice</name>
    <dbReference type="NCBI Taxonomy" id="39946"/>
    <lineage>
        <taxon>Eukaryota</taxon>
        <taxon>Viridiplantae</taxon>
        <taxon>Streptophyta</taxon>
        <taxon>Embryophyta</taxon>
        <taxon>Tracheophyta</taxon>
        <taxon>Spermatophyta</taxon>
        <taxon>Magnoliopsida</taxon>
        <taxon>Liliopsida</taxon>
        <taxon>Poales</taxon>
        <taxon>Poaceae</taxon>
        <taxon>BOP clade</taxon>
        <taxon>Oryzoideae</taxon>
        <taxon>Oryzeae</taxon>
        <taxon>Oryzinae</taxon>
        <taxon>Oryza</taxon>
        <taxon>Oryza sativa</taxon>
    </lineage>
</organism>
<dbReference type="HOGENOM" id="CLU_1920567_0_0_1"/>
<evidence type="ECO:0000313" key="3">
    <source>
        <dbReference type="Proteomes" id="UP000007015"/>
    </source>
</evidence>
<protein>
    <submittedName>
        <fullName evidence="2">Uncharacterized protein</fullName>
    </submittedName>
</protein>
<keyword evidence="3" id="KW-1185">Reference proteome</keyword>
<keyword evidence="1" id="KW-0812">Transmembrane</keyword>
<keyword evidence="1" id="KW-0472">Membrane</keyword>
<proteinExistence type="predicted"/>
<dbReference type="Gramene" id="BGIOSGA010636-TA">
    <property type="protein sequence ID" value="BGIOSGA010636-PA"/>
    <property type="gene ID" value="BGIOSGA010636"/>
</dbReference>
<reference evidence="2 3" key="1">
    <citation type="journal article" date="2005" name="PLoS Biol.">
        <title>The genomes of Oryza sativa: a history of duplications.</title>
        <authorList>
            <person name="Yu J."/>
            <person name="Wang J."/>
            <person name="Lin W."/>
            <person name="Li S."/>
            <person name="Li H."/>
            <person name="Zhou J."/>
            <person name="Ni P."/>
            <person name="Dong W."/>
            <person name="Hu S."/>
            <person name="Zeng C."/>
            <person name="Zhang J."/>
            <person name="Zhang Y."/>
            <person name="Li R."/>
            <person name="Xu Z."/>
            <person name="Li S."/>
            <person name="Li X."/>
            <person name="Zheng H."/>
            <person name="Cong L."/>
            <person name="Lin L."/>
            <person name="Yin J."/>
            <person name="Geng J."/>
            <person name="Li G."/>
            <person name="Shi J."/>
            <person name="Liu J."/>
            <person name="Lv H."/>
            <person name="Li J."/>
            <person name="Wang J."/>
            <person name="Deng Y."/>
            <person name="Ran L."/>
            <person name="Shi X."/>
            <person name="Wang X."/>
            <person name="Wu Q."/>
            <person name="Li C."/>
            <person name="Ren X."/>
            <person name="Wang J."/>
            <person name="Wang X."/>
            <person name="Li D."/>
            <person name="Liu D."/>
            <person name="Zhang X."/>
            <person name="Ji Z."/>
            <person name="Zhao W."/>
            <person name="Sun Y."/>
            <person name="Zhang Z."/>
            <person name="Bao J."/>
            <person name="Han Y."/>
            <person name="Dong L."/>
            <person name="Ji J."/>
            <person name="Chen P."/>
            <person name="Wu S."/>
            <person name="Liu J."/>
            <person name="Xiao Y."/>
            <person name="Bu D."/>
            <person name="Tan J."/>
            <person name="Yang L."/>
            <person name="Ye C."/>
            <person name="Zhang J."/>
            <person name="Xu J."/>
            <person name="Zhou Y."/>
            <person name="Yu Y."/>
            <person name="Zhang B."/>
            <person name="Zhuang S."/>
            <person name="Wei H."/>
            <person name="Liu B."/>
            <person name="Lei M."/>
            <person name="Yu H."/>
            <person name="Li Y."/>
            <person name="Xu H."/>
            <person name="Wei S."/>
            <person name="He X."/>
            <person name="Fang L."/>
            <person name="Zhang Z."/>
            <person name="Zhang Y."/>
            <person name="Huang X."/>
            <person name="Su Z."/>
            <person name="Tong W."/>
            <person name="Li J."/>
            <person name="Tong Z."/>
            <person name="Li S."/>
            <person name="Ye J."/>
            <person name="Wang L."/>
            <person name="Fang L."/>
            <person name="Lei T."/>
            <person name="Chen C."/>
            <person name="Chen H."/>
            <person name="Xu Z."/>
            <person name="Li H."/>
            <person name="Huang H."/>
            <person name="Zhang F."/>
            <person name="Xu H."/>
            <person name="Li N."/>
            <person name="Zhao C."/>
            <person name="Li S."/>
            <person name="Dong L."/>
            <person name="Huang Y."/>
            <person name="Li L."/>
            <person name="Xi Y."/>
            <person name="Qi Q."/>
            <person name="Li W."/>
            <person name="Zhang B."/>
            <person name="Hu W."/>
            <person name="Zhang Y."/>
            <person name="Tian X."/>
            <person name="Jiao Y."/>
            <person name="Liang X."/>
            <person name="Jin J."/>
            <person name="Gao L."/>
            <person name="Zheng W."/>
            <person name="Hao B."/>
            <person name="Liu S."/>
            <person name="Wang W."/>
            <person name="Yuan L."/>
            <person name="Cao M."/>
            <person name="McDermott J."/>
            <person name="Samudrala R."/>
            <person name="Wang J."/>
            <person name="Wong G.K."/>
            <person name="Yang H."/>
        </authorList>
    </citation>
    <scope>NUCLEOTIDE SEQUENCE [LARGE SCALE GENOMIC DNA]</scope>
    <source>
        <strain evidence="3">cv. 93-11</strain>
    </source>
</reference>
<evidence type="ECO:0000256" key="1">
    <source>
        <dbReference type="SAM" id="Phobius"/>
    </source>
</evidence>
<feature type="transmembrane region" description="Helical" evidence="1">
    <location>
        <begin position="73"/>
        <end position="91"/>
    </location>
</feature>
<dbReference type="AlphaFoldDB" id="A2XHC3"/>
<accession>A2XHC3</accession>
<keyword evidence="1" id="KW-1133">Transmembrane helix</keyword>
<dbReference type="Proteomes" id="UP000007015">
    <property type="component" value="Chromosome 3"/>
</dbReference>
<name>A2XHC3_ORYSI</name>